<reference evidence="16 17" key="1">
    <citation type="journal article" date="2012" name="J. Bacteriol.">
        <title>Genome sequence of an alkane-degrading bacterium, Alcanivorax pacificus type strain W11-5, isolated from deep sea sediment.</title>
        <authorList>
            <person name="Lai Q."/>
            <person name="Shao Z."/>
        </authorList>
    </citation>
    <scope>NUCLEOTIDE SEQUENCE [LARGE SCALE GENOMIC DNA]</scope>
    <source>
        <strain evidence="16 17">W11-5</strain>
    </source>
</reference>
<comment type="catalytic activity">
    <reaction evidence="1">
        <text>ATP + protein L-histidine = ADP + protein N-phospho-L-histidine.</text>
        <dbReference type="EC" id="2.7.13.3"/>
    </reaction>
</comment>
<organism evidence="16 17">
    <name type="scientific">Isoalcanivorax pacificus W11-5</name>
    <dbReference type="NCBI Taxonomy" id="391936"/>
    <lineage>
        <taxon>Bacteria</taxon>
        <taxon>Pseudomonadati</taxon>
        <taxon>Pseudomonadota</taxon>
        <taxon>Gammaproteobacteria</taxon>
        <taxon>Oceanospirillales</taxon>
        <taxon>Alcanivoracaceae</taxon>
        <taxon>Isoalcanivorax</taxon>
    </lineage>
</organism>
<dbReference type="InterPro" id="IPR003594">
    <property type="entry name" value="HATPase_dom"/>
</dbReference>
<feature type="transmembrane region" description="Helical" evidence="13">
    <location>
        <begin position="187"/>
        <end position="205"/>
    </location>
</feature>
<feature type="transmembrane region" description="Helical" evidence="13">
    <location>
        <begin position="6"/>
        <end position="25"/>
    </location>
</feature>
<dbReference type="EMBL" id="CP004387">
    <property type="protein sequence ID" value="AJD47997.1"/>
    <property type="molecule type" value="Genomic_DNA"/>
</dbReference>
<dbReference type="RefSeq" id="WP_008735805.1">
    <property type="nucleotide sequence ID" value="NZ_CP004387.1"/>
</dbReference>
<accession>A0A0B4XNZ5</accession>
<dbReference type="Pfam" id="PF00512">
    <property type="entry name" value="HisKA"/>
    <property type="match status" value="1"/>
</dbReference>
<dbReference type="GO" id="GO:0000155">
    <property type="term" value="F:phosphorelay sensor kinase activity"/>
    <property type="evidence" value="ECO:0007669"/>
    <property type="project" value="InterPro"/>
</dbReference>
<dbReference type="AlphaFoldDB" id="A0A0B4XNZ5"/>
<evidence type="ECO:0000259" key="14">
    <source>
        <dbReference type="PROSITE" id="PS50109"/>
    </source>
</evidence>
<dbReference type="SMART" id="SM00387">
    <property type="entry name" value="HATPase_c"/>
    <property type="match status" value="1"/>
</dbReference>
<dbReference type="InterPro" id="IPR003660">
    <property type="entry name" value="HAMP_dom"/>
</dbReference>
<dbReference type="InterPro" id="IPR050428">
    <property type="entry name" value="TCS_sensor_his_kinase"/>
</dbReference>
<dbReference type="PANTHER" id="PTHR45436">
    <property type="entry name" value="SENSOR HISTIDINE KINASE YKOH"/>
    <property type="match status" value="1"/>
</dbReference>
<proteinExistence type="predicted"/>
<evidence type="ECO:0000256" key="4">
    <source>
        <dbReference type="ARBA" id="ARBA00022553"/>
    </source>
</evidence>
<keyword evidence="6 13" id="KW-0812">Transmembrane</keyword>
<dbReference type="Gene3D" id="1.10.287.130">
    <property type="match status" value="1"/>
</dbReference>
<evidence type="ECO:0000256" key="8">
    <source>
        <dbReference type="ARBA" id="ARBA00022777"/>
    </source>
</evidence>
<dbReference type="Proteomes" id="UP000006764">
    <property type="component" value="Chromosome"/>
</dbReference>
<keyword evidence="8 16" id="KW-0418">Kinase</keyword>
<dbReference type="SUPFAM" id="SSF55874">
    <property type="entry name" value="ATPase domain of HSP90 chaperone/DNA topoisomerase II/histidine kinase"/>
    <property type="match status" value="1"/>
</dbReference>
<keyword evidence="17" id="KW-1185">Reference proteome</keyword>
<keyword evidence="12 13" id="KW-0472">Membrane</keyword>
<comment type="subcellular location">
    <subcellularLocation>
        <location evidence="2">Membrane</location>
        <topology evidence="2">Multi-pass membrane protein</topology>
    </subcellularLocation>
</comment>
<keyword evidence="5" id="KW-0808">Transferase</keyword>
<evidence type="ECO:0000256" key="5">
    <source>
        <dbReference type="ARBA" id="ARBA00022679"/>
    </source>
</evidence>
<dbReference type="STRING" id="391936.S7S_07905"/>
<dbReference type="PROSITE" id="PS50885">
    <property type="entry name" value="HAMP"/>
    <property type="match status" value="1"/>
</dbReference>
<dbReference type="CDD" id="cd00075">
    <property type="entry name" value="HATPase"/>
    <property type="match status" value="1"/>
</dbReference>
<dbReference type="GO" id="GO:0005886">
    <property type="term" value="C:plasma membrane"/>
    <property type="evidence" value="ECO:0007669"/>
    <property type="project" value="TreeGrafter"/>
</dbReference>
<dbReference type="SMART" id="SM00388">
    <property type="entry name" value="HisKA"/>
    <property type="match status" value="1"/>
</dbReference>
<evidence type="ECO:0000259" key="15">
    <source>
        <dbReference type="PROSITE" id="PS50885"/>
    </source>
</evidence>
<evidence type="ECO:0000256" key="12">
    <source>
        <dbReference type="ARBA" id="ARBA00023136"/>
    </source>
</evidence>
<dbReference type="EC" id="2.7.13.3" evidence="3"/>
<evidence type="ECO:0000256" key="7">
    <source>
        <dbReference type="ARBA" id="ARBA00022741"/>
    </source>
</evidence>
<evidence type="ECO:0000256" key="10">
    <source>
        <dbReference type="ARBA" id="ARBA00022989"/>
    </source>
</evidence>
<dbReference type="InterPro" id="IPR003661">
    <property type="entry name" value="HisK_dim/P_dom"/>
</dbReference>
<dbReference type="PANTHER" id="PTHR45436:SF14">
    <property type="entry name" value="SENSOR PROTEIN QSEC"/>
    <property type="match status" value="1"/>
</dbReference>
<dbReference type="PRINTS" id="PR00344">
    <property type="entry name" value="BCTRLSENSOR"/>
</dbReference>
<dbReference type="Gene3D" id="3.30.565.10">
    <property type="entry name" value="Histidine kinase-like ATPase, C-terminal domain"/>
    <property type="match status" value="1"/>
</dbReference>
<keyword evidence="7" id="KW-0547">Nucleotide-binding</keyword>
<dbReference type="InterPro" id="IPR036890">
    <property type="entry name" value="HATPase_C_sf"/>
</dbReference>
<keyword evidence="4" id="KW-0597">Phosphoprotein</keyword>
<dbReference type="SUPFAM" id="SSF47384">
    <property type="entry name" value="Homodimeric domain of signal transducing histidine kinase"/>
    <property type="match status" value="1"/>
</dbReference>
<protein>
    <recommendedName>
        <fullName evidence="3">histidine kinase</fullName>
        <ecNumber evidence="3">2.7.13.3</ecNumber>
    </recommendedName>
</protein>
<dbReference type="InterPro" id="IPR004358">
    <property type="entry name" value="Sig_transdc_His_kin-like_C"/>
</dbReference>
<evidence type="ECO:0000256" key="6">
    <source>
        <dbReference type="ARBA" id="ARBA00022692"/>
    </source>
</evidence>
<name>A0A0B4XNZ5_9GAMM</name>
<evidence type="ECO:0000256" key="1">
    <source>
        <dbReference type="ARBA" id="ARBA00000085"/>
    </source>
</evidence>
<keyword evidence="9" id="KW-0067">ATP-binding</keyword>
<keyword evidence="11" id="KW-0902">Two-component regulatory system</keyword>
<dbReference type="CDD" id="cd00082">
    <property type="entry name" value="HisKA"/>
    <property type="match status" value="1"/>
</dbReference>
<dbReference type="GO" id="GO:0005524">
    <property type="term" value="F:ATP binding"/>
    <property type="evidence" value="ECO:0007669"/>
    <property type="project" value="UniProtKB-KW"/>
</dbReference>
<gene>
    <name evidence="16" type="ORF">S7S_07905</name>
</gene>
<evidence type="ECO:0000256" key="13">
    <source>
        <dbReference type="SAM" id="Phobius"/>
    </source>
</evidence>
<dbReference type="KEGG" id="apac:S7S_07905"/>
<feature type="domain" description="Histidine kinase" evidence="14">
    <location>
        <begin position="262"/>
        <end position="474"/>
    </location>
</feature>
<evidence type="ECO:0000256" key="11">
    <source>
        <dbReference type="ARBA" id="ARBA00023012"/>
    </source>
</evidence>
<feature type="domain" description="HAMP" evidence="15">
    <location>
        <begin position="202"/>
        <end position="254"/>
    </location>
</feature>
<dbReference type="PROSITE" id="PS50109">
    <property type="entry name" value="HIS_KIN"/>
    <property type="match status" value="1"/>
</dbReference>
<evidence type="ECO:0000256" key="2">
    <source>
        <dbReference type="ARBA" id="ARBA00004141"/>
    </source>
</evidence>
<sequence>MDAIRTRTVALVLGVLAVGLTLISLKGYVDARHEIEELFDAQLARSARLLEGMVGADTPPATLAAIRDAMQRATPHPERSGHIGHRYENKISFVLFDADGRELLRSASAPPDTLASLARAVRGVDQTTAPAEDLAGFHNATLSDAHGWRLFLLPDEPDNLWILVGEREDVRGELVGKIARRNMLPDLVGLPLLALMVWLAIGWGLRPLARMVQLLRHRDPDSLSPLLLAPLPRELEPVAAALNRLLLQVNELLEREKRFLNDATHELRTPLAVLRIHVQNALEADDPGDRDDALRQLRGAIDRATRVVTQLLTLARLEPAAARLNMTRLDLAAFAREELAELAPLALARQQDISLDVAPQADCHLTADAASLGTLLQNLVTNAVQYTPPQGQILLQLESDAEQVTLRLLDSGPGVPAAARQHLTERFFRQDNSDGAGLGLSIVARVVDIHQGHICFTDSPLGGLAVVVVLPRSPRR</sequence>
<dbReference type="InterPro" id="IPR036097">
    <property type="entry name" value="HisK_dim/P_sf"/>
</dbReference>
<dbReference type="Pfam" id="PF02518">
    <property type="entry name" value="HATPase_c"/>
    <property type="match status" value="1"/>
</dbReference>
<evidence type="ECO:0000256" key="9">
    <source>
        <dbReference type="ARBA" id="ARBA00022840"/>
    </source>
</evidence>
<dbReference type="HOGENOM" id="CLU_000445_89_37_6"/>
<evidence type="ECO:0000313" key="16">
    <source>
        <dbReference type="EMBL" id="AJD47997.1"/>
    </source>
</evidence>
<keyword evidence="10 13" id="KW-1133">Transmembrane helix</keyword>
<dbReference type="OrthoDB" id="9809766at2"/>
<evidence type="ECO:0000313" key="17">
    <source>
        <dbReference type="Proteomes" id="UP000006764"/>
    </source>
</evidence>
<dbReference type="InterPro" id="IPR005467">
    <property type="entry name" value="His_kinase_dom"/>
</dbReference>
<evidence type="ECO:0000256" key="3">
    <source>
        <dbReference type="ARBA" id="ARBA00012438"/>
    </source>
</evidence>